<dbReference type="PIRSF" id="PIRSF019422">
    <property type="entry name" value="MltA"/>
    <property type="match status" value="1"/>
</dbReference>
<evidence type="ECO:0000256" key="6">
    <source>
        <dbReference type="SAM" id="SignalP"/>
    </source>
</evidence>
<dbReference type="OrthoDB" id="9783686at2"/>
<dbReference type="PROSITE" id="PS51257">
    <property type="entry name" value="PROKAR_LIPOPROTEIN"/>
    <property type="match status" value="1"/>
</dbReference>
<dbReference type="InterPro" id="IPR010611">
    <property type="entry name" value="3D_dom"/>
</dbReference>
<dbReference type="GO" id="GO:0009253">
    <property type="term" value="P:peptidoglycan catabolic process"/>
    <property type="evidence" value="ECO:0007669"/>
    <property type="project" value="TreeGrafter"/>
</dbReference>
<dbReference type="CDD" id="cd14485">
    <property type="entry name" value="mltA_like_LT_A"/>
    <property type="match status" value="1"/>
</dbReference>
<dbReference type="SMART" id="SM00925">
    <property type="entry name" value="MltA"/>
    <property type="match status" value="1"/>
</dbReference>
<reference evidence="8 9" key="2">
    <citation type="submission" date="2013-04" db="EMBL/GenBank/DDBJ databases">
        <title>The Genome Sequence of Bilophila wadsworthia 3_1_6.</title>
        <authorList>
            <consortium name="The Broad Institute Genomics Platform"/>
            <person name="Earl A."/>
            <person name="Ward D."/>
            <person name="Feldgarden M."/>
            <person name="Gevers D."/>
            <person name="Sibley C."/>
            <person name="Strauss J."/>
            <person name="Allen-Vercoe E."/>
            <person name="Walker B."/>
            <person name="Young S."/>
            <person name="Zeng Q."/>
            <person name="Gargeya S."/>
            <person name="Fitzgerald M."/>
            <person name="Haas B."/>
            <person name="Abouelleil A."/>
            <person name="Allen A.W."/>
            <person name="Alvarado L."/>
            <person name="Arachchi H.M."/>
            <person name="Berlin A.M."/>
            <person name="Chapman S.B."/>
            <person name="Gainer-Dewar J."/>
            <person name="Goldberg J."/>
            <person name="Griggs A."/>
            <person name="Gujja S."/>
            <person name="Hansen M."/>
            <person name="Howarth C."/>
            <person name="Imamovic A."/>
            <person name="Ireland A."/>
            <person name="Larimer J."/>
            <person name="McCowan C."/>
            <person name="Murphy C."/>
            <person name="Pearson M."/>
            <person name="Poon T.W."/>
            <person name="Priest M."/>
            <person name="Roberts A."/>
            <person name="Saif S."/>
            <person name="Shea T."/>
            <person name="Sisk P."/>
            <person name="Sykes S."/>
            <person name="Wortman J."/>
            <person name="Nusbaum C."/>
            <person name="Birren B."/>
        </authorList>
    </citation>
    <scope>NUCLEOTIDE SEQUENCE [LARGE SCALE GENOMIC DNA]</scope>
    <source>
        <strain evidence="8 9">3_1_6</strain>
    </source>
</reference>
<gene>
    <name evidence="8" type="ORF">HMPREF0179_03178</name>
</gene>
<dbReference type="GO" id="GO:0004553">
    <property type="term" value="F:hydrolase activity, hydrolyzing O-glycosyl compounds"/>
    <property type="evidence" value="ECO:0007669"/>
    <property type="project" value="InterPro"/>
</dbReference>
<dbReference type="GO" id="GO:0071555">
    <property type="term" value="P:cell wall organization"/>
    <property type="evidence" value="ECO:0007669"/>
    <property type="project" value="UniProtKB-KW"/>
</dbReference>
<organism evidence="8 9">
    <name type="scientific">Bilophila wadsworthia (strain 3_1_6)</name>
    <dbReference type="NCBI Taxonomy" id="563192"/>
    <lineage>
        <taxon>Bacteria</taxon>
        <taxon>Pseudomonadati</taxon>
        <taxon>Thermodesulfobacteriota</taxon>
        <taxon>Desulfovibrionia</taxon>
        <taxon>Desulfovibrionales</taxon>
        <taxon>Desulfovibrionaceae</taxon>
        <taxon>Bilophila</taxon>
    </lineage>
</organism>
<feature type="signal peptide" evidence="6">
    <location>
        <begin position="1"/>
        <end position="20"/>
    </location>
</feature>
<reference evidence="8 9" key="1">
    <citation type="submission" date="2010-10" db="EMBL/GenBank/DDBJ databases">
        <authorList>
            <consortium name="The Broad Institute Genome Sequencing Platform"/>
            <person name="Ward D."/>
            <person name="Earl A."/>
            <person name="Feldgarden M."/>
            <person name="Young S.K."/>
            <person name="Gargeya S."/>
            <person name="Zeng Q."/>
            <person name="Alvarado L."/>
            <person name="Berlin A."/>
            <person name="Bochicchio J."/>
            <person name="Chapman S.B."/>
            <person name="Chen Z."/>
            <person name="Freedman E."/>
            <person name="Gellesch M."/>
            <person name="Goldberg J."/>
            <person name="Griggs A."/>
            <person name="Gujja S."/>
            <person name="Heilman E."/>
            <person name="Heiman D."/>
            <person name="Howarth C."/>
            <person name="Mehta T."/>
            <person name="Neiman D."/>
            <person name="Pearson M."/>
            <person name="Roberts A."/>
            <person name="Saif S."/>
            <person name="Shea T."/>
            <person name="Shenoy N."/>
            <person name="Sisk P."/>
            <person name="Stolte C."/>
            <person name="Sykes S."/>
            <person name="White J."/>
            <person name="Yandava C."/>
            <person name="Allen-Vercoe E."/>
            <person name="Sibley C."/>
            <person name="Ambrose C.E."/>
            <person name="Strauss J."/>
            <person name="Daigneault M."/>
            <person name="Haas B."/>
            <person name="Nusbaum C."/>
            <person name="Birren B."/>
        </authorList>
    </citation>
    <scope>NUCLEOTIDE SEQUENCE [LARGE SCALE GENOMIC DNA]</scope>
    <source>
        <strain evidence="8 9">3_1_6</strain>
    </source>
</reference>
<sequence>MLKTFVLCLAVLLAACGAKPSPEPFPAPASTASSEIRRLPHPAVEALDTPSPLFRQAPAEQARAQIARMDKASMGLRSWMELAPALERSLAYARSWNPDERAAEHSGIRITWGEVVASLEKLKAILPRLDAQPELLEEGFQWLSVAPEVKFTGYYSPVMQASRTRKPGYEYPIYRLPEELAPDLAWCLPTHSCPEDAFLQVIKPEDPYYSRADIDLDGALKSRNLEMAWLEHPVETYDLMLEGSGILAFDDGTQQAALFAGLNGHSGQSMAGYLIRSGELPRNKASMKGIRQWWDNHPQKRRAFLNASSGYVFFRFGAEHPKGTAGCELTPWVSMAVDPRVLPLGGIVSYALPGQRQGIRRGLGFAHDTGGAIRLRRIDIYTGEGEDAHRQAMTIYNQGQVWLLLAKQ</sequence>
<dbReference type="Gene3D" id="2.40.40.10">
    <property type="entry name" value="RlpA-like domain"/>
    <property type="match status" value="1"/>
</dbReference>
<dbReference type="HOGENOM" id="CLU_037751_1_1_7"/>
<evidence type="ECO:0000313" key="8">
    <source>
        <dbReference type="EMBL" id="EFV42969.1"/>
    </source>
</evidence>
<dbReference type="RefSeq" id="WP_005029699.1">
    <property type="nucleotide sequence ID" value="NZ_KE150238.1"/>
</dbReference>
<dbReference type="Pfam" id="PF06725">
    <property type="entry name" value="3D"/>
    <property type="match status" value="1"/>
</dbReference>
<dbReference type="CDD" id="cd14668">
    <property type="entry name" value="mlta_B"/>
    <property type="match status" value="1"/>
</dbReference>
<feature type="chain" id="PRO_5003203341" description="peptidoglycan lytic exotransglycosylase" evidence="6">
    <location>
        <begin position="21"/>
        <end position="408"/>
    </location>
</feature>
<dbReference type="eggNOG" id="COG2821">
    <property type="taxonomic scope" value="Bacteria"/>
</dbReference>
<keyword evidence="9" id="KW-1185">Reference proteome</keyword>
<dbReference type="AlphaFoldDB" id="E5YAF7"/>
<dbReference type="PANTHER" id="PTHR30124">
    <property type="entry name" value="MEMBRANE-BOUND LYTIC MUREIN TRANSGLYCOSYLASE A"/>
    <property type="match status" value="1"/>
</dbReference>
<keyword evidence="4" id="KW-0961">Cell wall biogenesis/degradation</keyword>
<dbReference type="InterPro" id="IPR036908">
    <property type="entry name" value="RlpA-like_sf"/>
</dbReference>
<dbReference type="EC" id="4.2.2.n1" evidence="2"/>
<feature type="domain" description="Lytic transglycosylase MltA" evidence="7">
    <location>
        <begin position="158"/>
        <end position="315"/>
    </location>
</feature>
<dbReference type="Gene3D" id="2.40.240.50">
    <property type="entry name" value="Barwin-like endoglucanases"/>
    <property type="match status" value="1"/>
</dbReference>
<evidence type="ECO:0000256" key="4">
    <source>
        <dbReference type="ARBA" id="ARBA00023316"/>
    </source>
</evidence>
<dbReference type="STRING" id="563192.HMPREF0179_03178"/>
<keyword evidence="3" id="KW-0456">Lyase</keyword>
<protein>
    <recommendedName>
        <fullName evidence="2">peptidoglycan lytic exotransglycosylase</fullName>
        <ecNumber evidence="2">4.2.2.n1</ecNumber>
    </recommendedName>
    <alternativeName>
        <fullName evidence="5">Murein hydrolase A</fullName>
    </alternativeName>
</protein>
<name>E5YAF7_BILW3</name>
<keyword evidence="6" id="KW-0732">Signal</keyword>
<evidence type="ECO:0000259" key="7">
    <source>
        <dbReference type="SMART" id="SM00925"/>
    </source>
</evidence>
<evidence type="ECO:0000256" key="2">
    <source>
        <dbReference type="ARBA" id="ARBA00012587"/>
    </source>
</evidence>
<comment type="caution">
    <text evidence="8">The sequence shown here is derived from an EMBL/GenBank/DDBJ whole genome shotgun (WGS) entry which is preliminary data.</text>
</comment>
<dbReference type="GO" id="GO:0009254">
    <property type="term" value="P:peptidoglycan turnover"/>
    <property type="evidence" value="ECO:0007669"/>
    <property type="project" value="InterPro"/>
</dbReference>
<dbReference type="InterPro" id="IPR026044">
    <property type="entry name" value="MltA"/>
</dbReference>
<dbReference type="EMBL" id="ADCP02000001">
    <property type="protein sequence ID" value="EFV42969.1"/>
    <property type="molecule type" value="Genomic_DNA"/>
</dbReference>
<dbReference type="SUPFAM" id="SSF50685">
    <property type="entry name" value="Barwin-like endoglucanases"/>
    <property type="match status" value="1"/>
</dbReference>
<dbReference type="GO" id="GO:0008933">
    <property type="term" value="F:peptidoglycan lytic transglycosylase activity"/>
    <property type="evidence" value="ECO:0007669"/>
    <property type="project" value="TreeGrafter"/>
</dbReference>
<dbReference type="InterPro" id="IPR005300">
    <property type="entry name" value="MltA_B"/>
</dbReference>
<evidence type="ECO:0000256" key="3">
    <source>
        <dbReference type="ARBA" id="ARBA00023239"/>
    </source>
</evidence>
<dbReference type="Proteomes" id="UP000006034">
    <property type="component" value="Unassembled WGS sequence"/>
</dbReference>
<dbReference type="Pfam" id="PF03562">
    <property type="entry name" value="MltA"/>
    <property type="match status" value="1"/>
</dbReference>
<proteinExistence type="predicted"/>
<dbReference type="GO" id="GO:0019867">
    <property type="term" value="C:outer membrane"/>
    <property type="evidence" value="ECO:0007669"/>
    <property type="project" value="InterPro"/>
</dbReference>
<dbReference type="PANTHER" id="PTHR30124:SF0">
    <property type="entry name" value="MEMBRANE-BOUND LYTIC MUREIN TRANSGLYCOSYLASE A"/>
    <property type="match status" value="1"/>
</dbReference>
<evidence type="ECO:0000256" key="5">
    <source>
        <dbReference type="ARBA" id="ARBA00030918"/>
    </source>
</evidence>
<dbReference type="GeneID" id="78084435"/>
<comment type="catalytic activity">
    <reaction evidence="1">
        <text>Exolytic cleavage of the (1-&gt;4)-beta-glycosidic linkage between N-acetylmuramic acid (MurNAc) and N-acetylglucosamine (GlcNAc) residues in peptidoglycan, from either the reducing or the non-reducing ends of the peptidoglycan chains, with concomitant formation of a 1,6-anhydrobond in the MurNAc residue.</text>
        <dbReference type="EC" id="4.2.2.n1"/>
    </reaction>
</comment>
<accession>E5YAF7</accession>
<evidence type="ECO:0000313" key="9">
    <source>
        <dbReference type="Proteomes" id="UP000006034"/>
    </source>
</evidence>
<evidence type="ECO:0000256" key="1">
    <source>
        <dbReference type="ARBA" id="ARBA00001420"/>
    </source>
</evidence>